<dbReference type="EMBL" id="JABELV010000031">
    <property type="protein sequence ID" value="KAG7562510.1"/>
    <property type="molecule type" value="Genomic_DNA"/>
</dbReference>
<evidence type="ECO:0000313" key="5">
    <source>
        <dbReference type="EMBL" id="KAG7562510.1"/>
    </source>
</evidence>
<keyword evidence="1 2" id="KW-0456">Lyase</keyword>
<dbReference type="OrthoDB" id="191315at2759"/>
<dbReference type="Proteomes" id="UP000812966">
    <property type="component" value="Unassembled WGS sequence"/>
</dbReference>
<dbReference type="PIRSF" id="PIRSF001365">
    <property type="entry name" value="DHDPS"/>
    <property type="match status" value="1"/>
</dbReference>
<dbReference type="Gene3D" id="3.20.20.70">
    <property type="entry name" value="Aldolase class I"/>
    <property type="match status" value="1"/>
</dbReference>
<dbReference type="InterPro" id="IPR002220">
    <property type="entry name" value="DapA-like"/>
</dbReference>
<gene>
    <name evidence="5" type="ORF">FFLO_02089</name>
</gene>
<feature type="binding site" evidence="4">
    <location>
        <position position="233"/>
    </location>
    <ligand>
        <name>pyruvate</name>
        <dbReference type="ChEBI" id="CHEBI:15361"/>
    </ligand>
</feature>
<feature type="active site" description="Proton donor/acceptor" evidence="3">
    <location>
        <position position="146"/>
    </location>
</feature>
<dbReference type="AlphaFoldDB" id="A0A8K0JQA9"/>
<dbReference type="InterPro" id="IPR013785">
    <property type="entry name" value="Aldolase_TIM"/>
</dbReference>
<dbReference type="PANTHER" id="PTHR12128">
    <property type="entry name" value="DIHYDRODIPICOLINATE SYNTHASE"/>
    <property type="match status" value="1"/>
</dbReference>
<proteinExistence type="inferred from homology"/>
<sequence>MPVATTRPLVPGVWAPIPTFFDANEEIDVPTFVAHTVRLAQAKMNPVICGSMGEAHHLTNEERTTLIKAARKGLDEAGLNDATIIAGTGVGSTKGSIQLSKEAAEAGADFAIVIPSGYYAGALGREALKQYFVDVAEASPIPVMVYNFPGAAGGIDMDSDLIIDIAKGSSNICGVKLTCGAVGKLTRITAATTSDEFKRDYPRRNPQAPFLTLGGFADFMLPTVLGGKAHGAIMGLGNVYPHALAQLYYGSADLLNETPRASLAEMTRLQGLASEADWAFVAAGIAGTKYYLQQTRGYGGVCRLPILPFPEDKGAKLLKDDRVNQFMEVEKKLEAQAKGSKVNGSTNGH</sequence>
<name>A0A8K0JQA9_9TREE</name>
<dbReference type="SUPFAM" id="SSF51569">
    <property type="entry name" value="Aldolase"/>
    <property type="match status" value="1"/>
</dbReference>
<comment type="similarity">
    <text evidence="2">Belongs to the DapA family.</text>
</comment>
<feature type="active site" description="Schiff-base intermediate with substrate" evidence="3">
    <location>
        <position position="176"/>
    </location>
</feature>
<evidence type="ECO:0000313" key="6">
    <source>
        <dbReference type="Proteomes" id="UP000812966"/>
    </source>
</evidence>
<evidence type="ECO:0008006" key="7">
    <source>
        <dbReference type="Google" id="ProtNLM"/>
    </source>
</evidence>
<evidence type="ECO:0000256" key="3">
    <source>
        <dbReference type="PIRSR" id="PIRSR001365-1"/>
    </source>
</evidence>
<keyword evidence="6" id="KW-1185">Reference proteome</keyword>
<evidence type="ECO:0000256" key="1">
    <source>
        <dbReference type="ARBA" id="ARBA00023239"/>
    </source>
</evidence>
<accession>A0A8K0JQA9</accession>
<dbReference type="GO" id="GO:0008840">
    <property type="term" value="F:4-hydroxy-tetrahydrodipicolinate synthase activity"/>
    <property type="evidence" value="ECO:0007669"/>
    <property type="project" value="TreeGrafter"/>
</dbReference>
<dbReference type="SMART" id="SM01130">
    <property type="entry name" value="DHDPS"/>
    <property type="match status" value="1"/>
</dbReference>
<dbReference type="PRINTS" id="PR00146">
    <property type="entry name" value="DHPICSNTHASE"/>
</dbReference>
<organism evidence="5 6">
    <name type="scientific">Filobasidium floriforme</name>
    <dbReference type="NCBI Taxonomy" id="5210"/>
    <lineage>
        <taxon>Eukaryota</taxon>
        <taxon>Fungi</taxon>
        <taxon>Dikarya</taxon>
        <taxon>Basidiomycota</taxon>
        <taxon>Agaricomycotina</taxon>
        <taxon>Tremellomycetes</taxon>
        <taxon>Filobasidiales</taxon>
        <taxon>Filobasidiaceae</taxon>
        <taxon>Filobasidium</taxon>
    </lineage>
</organism>
<comment type="caution">
    <text evidence="5">The sequence shown here is derived from an EMBL/GenBank/DDBJ whole genome shotgun (WGS) entry which is preliminary data.</text>
</comment>
<dbReference type="PANTHER" id="PTHR12128:SF66">
    <property type="entry name" value="4-HYDROXY-2-OXOGLUTARATE ALDOLASE, MITOCHONDRIAL"/>
    <property type="match status" value="1"/>
</dbReference>
<dbReference type="Pfam" id="PF00701">
    <property type="entry name" value="DHDPS"/>
    <property type="match status" value="1"/>
</dbReference>
<protein>
    <recommendedName>
        <fullName evidence="7">Dihydrodipicolinate synthetase</fullName>
    </recommendedName>
</protein>
<dbReference type="CDD" id="cd00408">
    <property type="entry name" value="DHDPS-like"/>
    <property type="match status" value="1"/>
</dbReference>
<reference evidence="5" key="1">
    <citation type="submission" date="2020-04" db="EMBL/GenBank/DDBJ databases">
        <title>Analysis of mating type loci in Filobasidium floriforme.</title>
        <authorList>
            <person name="Nowrousian M."/>
        </authorList>
    </citation>
    <scope>NUCLEOTIDE SEQUENCE</scope>
    <source>
        <strain evidence="5">CBS 6242</strain>
    </source>
</reference>
<evidence type="ECO:0000256" key="2">
    <source>
        <dbReference type="PIRNR" id="PIRNR001365"/>
    </source>
</evidence>
<evidence type="ECO:0000256" key="4">
    <source>
        <dbReference type="PIRSR" id="PIRSR001365-2"/>
    </source>
</evidence>